<dbReference type="EMBL" id="LXEY01000107">
    <property type="protein sequence ID" value="OAV52979.1"/>
    <property type="molecule type" value="Genomic_DNA"/>
</dbReference>
<dbReference type="STRING" id="1837282.A6F49_00810"/>
<gene>
    <name evidence="2" type="ORF">A6F49_00810</name>
</gene>
<protein>
    <submittedName>
        <fullName evidence="2">Uncharacterized protein</fullName>
    </submittedName>
</protein>
<reference evidence="2 3" key="1">
    <citation type="submission" date="2016-04" db="EMBL/GenBank/DDBJ databases">
        <title>First whole genome shotgun sequence of the bacterium Enteractinococcus sp. strain UASWS1574.</title>
        <authorList>
            <person name="Crovadore J."/>
            <person name="Chablais R."/>
            <person name="Lefort F."/>
        </authorList>
    </citation>
    <scope>NUCLEOTIDE SEQUENCE [LARGE SCALE GENOMIC DNA]</scope>
    <source>
        <strain evidence="2 3">UASWS1574</strain>
    </source>
</reference>
<evidence type="ECO:0000313" key="2">
    <source>
        <dbReference type="EMBL" id="OAV52979.1"/>
    </source>
</evidence>
<keyword evidence="3" id="KW-1185">Reference proteome</keyword>
<accession>A0A1B7LVF8</accession>
<dbReference type="Proteomes" id="UP000078292">
    <property type="component" value="Unassembled WGS sequence"/>
</dbReference>
<proteinExistence type="predicted"/>
<feature type="compositionally biased region" description="Acidic residues" evidence="1">
    <location>
        <begin position="238"/>
        <end position="250"/>
    </location>
</feature>
<comment type="caution">
    <text evidence="2">The sequence shown here is derived from an EMBL/GenBank/DDBJ whole genome shotgun (WGS) entry which is preliminary data.</text>
</comment>
<dbReference type="OrthoDB" id="4578209at2"/>
<evidence type="ECO:0000313" key="3">
    <source>
        <dbReference type="Proteomes" id="UP000078292"/>
    </source>
</evidence>
<organism evidence="2 3">
    <name type="scientific">Enteractinococcus helveticum</name>
    <dbReference type="NCBI Taxonomy" id="1837282"/>
    <lineage>
        <taxon>Bacteria</taxon>
        <taxon>Bacillati</taxon>
        <taxon>Actinomycetota</taxon>
        <taxon>Actinomycetes</taxon>
        <taxon>Micrococcales</taxon>
        <taxon>Micrococcaceae</taxon>
    </lineage>
</organism>
<sequence>MNRIAKLNELYVASSDLMRNGVELVAVGDPVGARFNSALRELVVHMREDGAGYLNDLAGASKALNWRRITQPQPSRLNPDLHEVAEEVDKHATRLRRAIEDQELLDKLITSAALMASTSSPIGPLLLESLDEVGADSCVVVVESKRAAIGLGHWLQEHEVPVLTQGEFVRSQFTWEQAYVIGPPRIYRPSVITAPVASEISFLLPMWFRDRSIPCSVITPYAEGAVRVGARVFTVGDNEEPEPSVVEEDERSLLPQPIWDTPQPDEGEPTADEVRARKVILSGKLAIWLDDGEHIRSFDPSQPHGERVTRTDVSAVREGVYLLLRKGTTERGALYQAALSHLGPQAEAVEATQAVWKQKLIRRLRQHGKWSVVDDLQEAGIKTAERAQAWAEPNLIRPNSDNDFKKLLQWLGLPIQPTFDQATLLRKAHYGVSARIGKQLEEAVSDADFLELETAGHLSLDIDMEGFRGILATRVLAISPFTKIVPRSEVRLPFEDLSGQWLE</sequence>
<feature type="region of interest" description="Disordered" evidence="1">
    <location>
        <begin position="238"/>
        <end position="271"/>
    </location>
</feature>
<evidence type="ECO:0000256" key="1">
    <source>
        <dbReference type="SAM" id="MobiDB-lite"/>
    </source>
</evidence>
<dbReference type="AlphaFoldDB" id="A0A1B7LVF8"/>
<dbReference type="RefSeq" id="WP_043055371.1">
    <property type="nucleotide sequence ID" value="NZ_LXEY01000107.1"/>
</dbReference>
<name>A0A1B7LVF8_9MICC</name>